<dbReference type="EMBL" id="SOCP01000001">
    <property type="protein sequence ID" value="TDV57882.1"/>
    <property type="molecule type" value="Genomic_DNA"/>
</dbReference>
<dbReference type="InterPro" id="IPR036513">
    <property type="entry name" value="STAS_dom_sf"/>
</dbReference>
<sequence length="138" mass="14451">MAGSDSGDPVWTGVNPMAPVPLDTPNPTLGQLGIRVYRRGDAEVLAVSGEVDHGTAAEFREEITRCLKTAPPVLVLDLHGVSFFSSVGLSALVEAQEGAAPDTAVRIVADNRAVRRPIEATALDQVLSVFSSVDEALS</sequence>
<dbReference type="Proteomes" id="UP000294927">
    <property type="component" value="Unassembled WGS sequence"/>
</dbReference>
<evidence type="ECO:0000313" key="5">
    <source>
        <dbReference type="EMBL" id="TDV57882.1"/>
    </source>
</evidence>
<dbReference type="SUPFAM" id="SSF52091">
    <property type="entry name" value="SpoIIaa-like"/>
    <property type="match status" value="1"/>
</dbReference>
<organism evidence="5 6">
    <name type="scientific">Actinophytocola oryzae</name>
    <dbReference type="NCBI Taxonomy" id="502181"/>
    <lineage>
        <taxon>Bacteria</taxon>
        <taxon>Bacillati</taxon>
        <taxon>Actinomycetota</taxon>
        <taxon>Actinomycetes</taxon>
        <taxon>Pseudonocardiales</taxon>
        <taxon>Pseudonocardiaceae</taxon>
    </lineage>
</organism>
<keyword evidence="6" id="KW-1185">Reference proteome</keyword>
<feature type="region of interest" description="Disordered" evidence="3">
    <location>
        <begin position="1"/>
        <end position="25"/>
    </location>
</feature>
<dbReference type="Pfam" id="PF01740">
    <property type="entry name" value="STAS"/>
    <property type="match status" value="1"/>
</dbReference>
<evidence type="ECO:0000256" key="1">
    <source>
        <dbReference type="ARBA" id="ARBA00009013"/>
    </source>
</evidence>
<evidence type="ECO:0000313" key="6">
    <source>
        <dbReference type="Proteomes" id="UP000294927"/>
    </source>
</evidence>
<dbReference type="PROSITE" id="PS50801">
    <property type="entry name" value="STAS"/>
    <property type="match status" value="1"/>
</dbReference>
<comment type="caution">
    <text evidence="5">The sequence shown here is derived from an EMBL/GenBank/DDBJ whole genome shotgun (WGS) entry which is preliminary data.</text>
</comment>
<dbReference type="InterPro" id="IPR003658">
    <property type="entry name" value="Anti-sigma_ant"/>
</dbReference>
<gene>
    <name evidence="5" type="ORF">CLV71_101756</name>
</gene>
<accession>A0A4R7W5M0</accession>
<feature type="domain" description="STAS" evidence="4">
    <location>
        <begin position="32"/>
        <end position="138"/>
    </location>
</feature>
<name>A0A4R7W5M0_9PSEU</name>
<dbReference type="InterPro" id="IPR002645">
    <property type="entry name" value="STAS_dom"/>
</dbReference>
<evidence type="ECO:0000259" key="4">
    <source>
        <dbReference type="PROSITE" id="PS50801"/>
    </source>
</evidence>
<dbReference type="CDD" id="cd07043">
    <property type="entry name" value="STAS_anti-anti-sigma_factors"/>
    <property type="match status" value="1"/>
</dbReference>
<evidence type="ECO:0000256" key="3">
    <source>
        <dbReference type="SAM" id="MobiDB-lite"/>
    </source>
</evidence>
<proteinExistence type="inferred from homology"/>
<evidence type="ECO:0000256" key="2">
    <source>
        <dbReference type="RuleBase" id="RU003749"/>
    </source>
</evidence>
<dbReference type="Gene3D" id="3.30.750.24">
    <property type="entry name" value="STAS domain"/>
    <property type="match status" value="1"/>
</dbReference>
<dbReference type="AlphaFoldDB" id="A0A4R7W5M0"/>
<protein>
    <recommendedName>
        <fullName evidence="2">Anti-sigma factor antagonist</fullName>
    </recommendedName>
</protein>
<dbReference type="NCBIfam" id="TIGR00377">
    <property type="entry name" value="ant_ant_sig"/>
    <property type="match status" value="1"/>
</dbReference>
<dbReference type="PANTHER" id="PTHR33495">
    <property type="entry name" value="ANTI-SIGMA FACTOR ANTAGONIST TM_1081-RELATED-RELATED"/>
    <property type="match status" value="1"/>
</dbReference>
<comment type="similarity">
    <text evidence="1 2">Belongs to the anti-sigma-factor antagonist family.</text>
</comment>
<dbReference type="GO" id="GO:0043856">
    <property type="term" value="F:anti-sigma factor antagonist activity"/>
    <property type="evidence" value="ECO:0007669"/>
    <property type="project" value="InterPro"/>
</dbReference>
<dbReference type="PANTHER" id="PTHR33495:SF2">
    <property type="entry name" value="ANTI-SIGMA FACTOR ANTAGONIST TM_1081-RELATED"/>
    <property type="match status" value="1"/>
</dbReference>
<reference evidence="5 6" key="1">
    <citation type="submission" date="2019-03" db="EMBL/GenBank/DDBJ databases">
        <title>Genomic Encyclopedia of Archaeal and Bacterial Type Strains, Phase II (KMG-II): from individual species to whole genera.</title>
        <authorList>
            <person name="Goeker M."/>
        </authorList>
    </citation>
    <scope>NUCLEOTIDE SEQUENCE [LARGE SCALE GENOMIC DNA]</scope>
    <source>
        <strain evidence="5 6">DSM 45499</strain>
    </source>
</reference>